<evidence type="ECO:0000313" key="2">
    <source>
        <dbReference type="Proteomes" id="UP001218362"/>
    </source>
</evidence>
<accession>A0AAJ6BNT7</accession>
<dbReference type="AlphaFoldDB" id="A0AAJ6BNT7"/>
<proteinExistence type="predicted"/>
<organism evidence="1 2">
    <name type="scientific">Candidatus Andeanibacterium colombiense</name>
    <dbReference type="NCBI Taxonomy" id="3121345"/>
    <lineage>
        <taxon>Bacteria</taxon>
        <taxon>Pseudomonadati</taxon>
        <taxon>Pseudomonadota</taxon>
        <taxon>Alphaproteobacteria</taxon>
        <taxon>Sphingomonadales</taxon>
        <taxon>Sphingomonadaceae</taxon>
        <taxon>Candidatus Andeanibacterium</taxon>
    </lineage>
</organism>
<protein>
    <submittedName>
        <fullName evidence="1">Uncharacterized protein</fullName>
    </submittedName>
</protein>
<sequence length="541" mass="59054">MKTFLLGVAAAEMIFDASAALAGTGEEKAAKLEQEKVQKEEEKKLGSLYLRCDGKPNNMTDGESFARFVGAVTLLALFAPSPESPDPAKRLFAEKGVEACTRLIDGEKAEGNGLRRLPLILARGLHQIEAKNYQAALDDVAKARAEAAALGLIGNPYFDRSMGLSFGRIEAEARLRMGDPAGAQAASLNQVKDITYGFVPLLLTRTYAGFNRELRPEEERVDAATARILAPTVLGYAARLEEVGRFADAAVQHEAMIATVEGLKAKEKESSFYARAAIGHALAGEWDRAKERADFARSNMADRRARGVPDDDSSRIVELLDLYEVLRLEHDGQAAQARRNFAARSQWVEPSLGQVMEADRRLREGASSGELFGALAKAPEELWQERRDAELAVKLQADTDNKELFNLILPYAKIDDFEGRSNVTWRVAKSKMMAEKPDEDSGMWRLFSAGNVQTAADSIVLHAALQAQAKGKEGFTLVMLPPSSKTAYGPVTIAWVHFADRSETGAEASRFLSADQVVAELSQVIPSPETLKARKKQTKAA</sequence>
<evidence type="ECO:0000313" key="1">
    <source>
        <dbReference type="EMBL" id="WEK45715.1"/>
    </source>
</evidence>
<gene>
    <name evidence="1" type="ORF">P0Y56_11820</name>
</gene>
<dbReference type="EMBL" id="CP119316">
    <property type="protein sequence ID" value="WEK45715.1"/>
    <property type="molecule type" value="Genomic_DNA"/>
</dbReference>
<name>A0AAJ6BNT7_9SPHN</name>
<dbReference type="Proteomes" id="UP001218362">
    <property type="component" value="Chromosome"/>
</dbReference>
<dbReference type="KEGG" id="acob:P0Y56_11820"/>
<reference evidence="1" key="1">
    <citation type="submission" date="2023-03" db="EMBL/GenBank/DDBJ databases">
        <title>Andean soil-derived lignocellulolytic bacterial consortium as a source of novel taxa and putative plastic-active enzymes.</title>
        <authorList>
            <person name="Diaz-Garcia L."/>
            <person name="Chuvochina M."/>
            <person name="Feuerriegel G."/>
            <person name="Bunk B."/>
            <person name="Sproer C."/>
            <person name="Streit W.R."/>
            <person name="Rodriguez L.M."/>
            <person name="Overmann J."/>
            <person name="Jimenez D.J."/>
        </authorList>
    </citation>
    <scope>NUCLEOTIDE SEQUENCE</scope>
    <source>
        <strain evidence="1">MAG 26</strain>
    </source>
</reference>